<gene>
    <name evidence="5" type="ORF">JCGZ_07282</name>
</gene>
<dbReference type="OrthoDB" id="2019572at2759"/>
<keyword evidence="1 2" id="KW-0732">Signal</keyword>
<dbReference type="InterPro" id="IPR037293">
    <property type="entry name" value="Gal_Oxidase_central_sf"/>
</dbReference>
<organism evidence="5 6">
    <name type="scientific">Jatropha curcas</name>
    <name type="common">Barbados nut</name>
    <dbReference type="NCBI Taxonomy" id="180498"/>
    <lineage>
        <taxon>Eukaryota</taxon>
        <taxon>Viridiplantae</taxon>
        <taxon>Streptophyta</taxon>
        <taxon>Embryophyta</taxon>
        <taxon>Tracheophyta</taxon>
        <taxon>Spermatophyta</taxon>
        <taxon>Magnoliopsida</taxon>
        <taxon>eudicotyledons</taxon>
        <taxon>Gunneridae</taxon>
        <taxon>Pentapetalae</taxon>
        <taxon>rosids</taxon>
        <taxon>fabids</taxon>
        <taxon>Malpighiales</taxon>
        <taxon>Euphorbiaceae</taxon>
        <taxon>Crotonoideae</taxon>
        <taxon>Jatropheae</taxon>
        <taxon>Jatropha</taxon>
    </lineage>
</organism>
<evidence type="ECO:0008006" key="7">
    <source>
        <dbReference type="Google" id="ProtNLM"/>
    </source>
</evidence>
<feature type="chain" id="PRO_5001639435" description="Galactose oxidase-like Early set domain-containing protein" evidence="2">
    <location>
        <begin position="21"/>
        <end position="624"/>
    </location>
</feature>
<dbReference type="InterPro" id="IPR009880">
    <property type="entry name" value="Glyoxal_oxidase_N"/>
</dbReference>
<dbReference type="PANTHER" id="PTHR32208">
    <property type="entry name" value="SECRETED PROTEIN-RELATED"/>
    <property type="match status" value="1"/>
</dbReference>
<evidence type="ECO:0000256" key="2">
    <source>
        <dbReference type="SAM" id="SignalP"/>
    </source>
</evidence>
<evidence type="ECO:0000259" key="3">
    <source>
        <dbReference type="Pfam" id="PF07250"/>
    </source>
</evidence>
<evidence type="ECO:0000313" key="5">
    <source>
        <dbReference type="EMBL" id="KDP33711.1"/>
    </source>
</evidence>
<evidence type="ECO:0000313" key="6">
    <source>
        <dbReference type="Proteomes" id="UP000027138"/>
    </source>
</evidence>
<protein>
    <recommendedName>
        <fullName evidence="7">Galactose oxidase-like Early set domain-containing protein</fullName>
    </recommendedName>
</protein>
<dbReference type="InterPro" id="IPR011043">
    <property type="entry name" value="Gal_Oxase/kelch_b-propeller"/>
</dbReference>
<dbReference type="CDD" id="cd02851">
    <property type="entry name" value="E_set_GO_C"/>
    <property type="match status" value="1"/>
</dbReference>
<dbReference type="Gene3D" id="2.60.40.10">
    <property type="entry name" value="Immunoglobulins"/>
    <property type="match status" value="1"/>
</dbReference>
<dbReference type="AlphaFoldDB" id="A0A067KBZ7"/>
<dbReference type="InterPro" id="IPR014756">
    <property type="entry name" value="Ig_E-set"/>
</dbReference>
<feature type="signal peptide" evidence="2">
    <location>
        <begin position="1"/>
        <end position="20"/>
    </location>
</feature>
<dbReference type="SUPFAM" id="SSF50965">
    <property type="entry name" value="Galactose oxidase, central domain"/>
    <property type="match status" value="1"/>
</dbReference>
<feature type="domain" description="Glyoxal oxidase N-terminal" evidence="3">
    <location>
        <begin position="122"/>
        <end position="511"/>
    </location>
</feature>
<dbReference type="InterPro" id="IPR015202">
    <property type="entry name" value="GO-like_E_set"/>
</dbReference>
<sequence length="624" mass="68811">MAIIFKILLLLSVLFVSGYAHEDAHAVPHGNAHEVPHGNAHAVPHGNAHAAAPPGEELENLWVEKDAYKIFNQEQVLGPHEMFGNPFGNPNDFKANKIPNDFGTPIKGEWELVSENSGVSSMHAILLPKIDKVLMYDATIWKISKIELPNGKCRVLDQATGEKDCWCHSVLYDIKDGKLTPLELNTDTWCSSGGLDIEGNLVSTGGFQGGANTVRYLGTAEGSDWREYPTALADRRWYSTQATLPDGAFIVVGGRDAFSYEYIPKEGQSNPKPFFFEFLRQTSDPEENNLYPFVYLSTDGNVFIFANSRSVLLSPTTNQIVKEFPELLGGSRSYPASGASVLLPIKIHSQDPKETLPAEVLICGGSAHKVSYSKAEKQIFYEALEDCGRMRITAKNPVWKRELMPTPRIMGDMMILPTGEVLIVNGAKRGASGWGFAREPNFTPVLYSPRAKRGTRFTALAPSTIPRMYHSTSTVLPDGKVLIAGSNTNNGYIYDAMYPTELRVEKYSPPYLNAAVIQKRPEIVTFNEKMTYAQNIDIEVKIAGGKVEQGDVKVTMYSPAFTTHGINMNQRLIQLGLREVVPANGNFKVGAISPISNKVAPVGYYMLSVVFQGVPSITKWVQIK</sequence>
<dbReference type="InterPro" id="IPR013783">
    <property type="entry name" value="Ig-like_fold"/>
</dbReference>
<evidence type="ECO:0000256" key="1">
    <source>
        <dbReference type="ARBA" id="ARBA00022729"/>
    </source>
</evidence>
<evidence type="ECO:0000259" key="4">
    <source>
        <dbReference type="Pfam" id="PF09118"/>
    </source>
</evidence>
<dbReference type="Pfam" id="PF07250">
    <property type="entry name" value="Glyoxal_oxid_N"/>
    <property type="match status" value="1"/>
</dbReference>
<dbReference type="Pfam" id="PF09118">
    <property type="entry name" value="GO-like_E_set"/>
    <property type="match status" value="1"/>
</dbReference>
<dbReference type="Proteomes" id="UP000027138">
    <property type="component" value="Unassembled WGS sequence"/>
</dbReference>
<dbReference type="SUPFAM" id="SSF81296">
    <property type="entry name" value="E set domains"/>
    <property type="match status" value="1"/>
</dbReference>
<proteinExistence type="predicted"/>
<name>A0A067KBZ7_JATCU</name>
<feature type="domain" description="Galactose oxidase-like Early set" evidence="4">
    <location>
        <begin position="520"/>
        <end position="623"/>
    </location>
</feature>
<dbReference type="Gene3D" id="2.130.10.80">
    <property type="entry name" value="Galactose oxidase/kelch, beta-propeller"/>
    <property type="match status" value="1"/>
</dbReference>
<reference evidence="5 6" key="1">
    <citation type="journal article" date="2014" name="PLoS ONE">
        <title>Global Analysis of Gene Expression Profiles in Physic Nut (Jatropha curcas L.) Seedlings Exposed to Salt Stress.</title>
        <authorList>
            <person name="Zhang L."/>
            <person name="Zhang C."/>
            <person name="Wu P."/>
            <person name="Chen Y."/>
            <person name="Li M."/>
            <person name="Jiang H."/>
            <person name="Wu G."/>
        </authorList>
    </citation>
    <scope>NUCLEOTIDE SEQUENCE [LARGE SCALE GENOMIC DNA]</scope>
    <source>
        <strain evidence="6">cv. GZQX0401</strain>
        <tissue evidence="5">Young leaves</tissue>
    </source>
</reference>
<accession>A0A067KBZ7</accession>
<keyword evidence="6" id="KW-1185">Reference proteome</keyword>
<dbReference type="STRING" id="180498.A0A067KBZ7"/>
<dbReference type="EMBL" id="KK914539">
    <property type="protein sequence ID" value="KDP33711.1"/>
    <property type="molecule type" value="Genomic_DNA"/>
</dbReference>
<dbReference type="PANTHER" id="PTHR32208:SF93">
    <property type="entry name" value="ALDEHYDE OXIDASE GLOX1"/>
    <property type="match status" value="1"/>
</dbReference>